<dbReference type="Gene3D" id="3.30.60.30">
    <property type="match status" value="1"/>
</dbReference>
<dbReference type="InterPro" id="IPR002350">
    <property type="entry name" value="Kazal_dom"/>
</dbReference>
<gene>
    <name evidence="2" type="ORF">ON006_03300</name>
</gene>
<reference evidence="2" key="1">
    <citation type="submission" date="2022-11" db="EMBL/GenBank/DDBJ databases">
        <title>Dyadobacter pollutisoli sp. nov., isolated from plastic dumped soil.</title>
        <authorList>
            <person name="Kim J.M."/>
            <person name="Kim K.R."/>
            <person name="Lee J.K."/>
            <person name="Hao L."/>
            <person name="Jeon C.O."/>
        </authorList>
    </citation>
    <scope>NUCLEOTIDE SEQUENCE</scope>
    <source>
        <strain evidence="2">U1</strain>
    </source>
</reference>
<protein>
    <submittedName>
        <fullName evidence="2">Kazal-type serine protease inhibitor domain-containing protein</fullName>
    </submittedName>
</protein>
<feature type="domain" description="Kazal-like" evidence="1">
    <location>
        <begin position="7"/>
        <end position="59"/>
    </location>
</feature>
<proteinExistence type="predicted"/>
<evidence type="ECO:0000259" key="1">
    <source>
        <dbReference type="PROSITE" id="PS51465"/>
    </source>
</evidence>
<dbReference type="EMBL" id="CP112998">
    <property type="protein sequence ID" value="WAC15397.1"/>
    <property type="molecule type" value="Genomic_DNA"/>
</dbReference>
<dbReference type="InterPro" id="IPR036058">
    <property type="entry name" value="Kazal_dom_sf"/>
</dbReference>
<evidence type="ECO:0000313" key="2">
    <source>
        <dbReference type="EMBL" id="WAC15397.1"/>
    </source>
</evidence>
<accession>A0A9E8NI39</accession>
<name>A0A9E8NI39_9BACT</name>
<dbReference type="CDD" id="cd00104">
    <property type="entry name" value="KAZAL_FS"/>
    <property type="match status" value="1"/>
</dbReference>
<dbReference type="Pfam" id="PF07648">
    <property type="entry name" value="Kazal_2"/>
    <property type="match status" value="1"/>
</dbReference>
<dbReference type="SUPFAM" id="SSF100895">
    <property type="entry name" value="Kazal-type serine protease inhibitors"/>
    <property type="match status" value="1"/>
</dbReference>
<dbReference type="RefSeq" id="WP_244824037.1">
    <property type="nucleotide sequence ID" value="NZ_CP112998.1"/>
</dbReference>
<dbReference type="SMART" id="SM00280">
    <property type="entry name" value="KAZAL"/>
    <property type="match status" value="1"/>
</dbReference>
<organism evidence="2 3">
    <name type="scientific">Dyadobacter pollutisoli</name>
    <dbReference type="NCBI Taxonomy" id="2910158"/>
    <lineage>
        <taxon>Bacteria</taxon>
        <taxon>Pseudomonadati</taxon>
        <taxon>Bacteroidota</taxon>
        <taxon>Cytophagia</taxon>
        <taxon>Cytophagales</taxon>
        <taxon>Spirosomataceae</taxon>
        <taxon>Dyadobacter</taxon>
    </lineage>
</organism>
<dbReference type="PROSITE" id="PS51465">
    <property type="entry name" value="KAZAL_2"/>
    <property type="match status" value="1"/>
</dbReference>
<sequence>MLGCREKTPDLQCIEGARDTSGCYTNYDPVCGCNGKTYSNDCEARAYGINIFTVGACEKDK</sequence>
<dbReference type="KEGG" id="dpf:ON006_03300"/>
<dbReference type="AlphaFoldDB" id="A0A9E8NI39"/>
<dbReference type="Proteomes" id="UP001164653">
    <property type="component" value="Chromosome"/>
</dbReference>
<keyword evidence="3" id="KW-1185">Reference proteome</keyword>
<evidence type="ECO:0000313" key="3">
    <source>
        <dbReference type="Proteomes" id="UP001164653"/>
    </source>
</evidence>